<reference evidence="7 8" key="1">
    <citation type="submission" date="2013-08" db="EMBL/GenBank/DDBJ databases">
        <authorList>
            <person name="Durkin A.S."/>
            <person name="Haft D.R."/>
            <person name="McCorrison J."/>
            <person name="Torralba M."/>
            <person name="Gillis M."/>
            <person name="Haft D.H."/>
            <person name="Methe B."/>
            <person name="Sutton G."/>
            <person name="Nelson K.E."/>
        </authorList>
    </citation>
    <scope>NUCLEOTIDE SEQUENCE [LARGE SCALE GENOMIC DNA]</scope>
    <source>
        <strain evidence="7 8">F0067</strain>
    </source>
</reference>
<keyword evidence="2" id="KW-1003">Cell membrane</keyword>
<proteinExistence type="predicted"/>
<feature type="transmembrane region" description="Helical" evidence="6">
    <location>
        <begin position="373"/>
        <end position="392"/>
    </location>
</feature>
<dbReference type="PANTHER" id="PTHR30250:SF11">
    <property type="entry name" value="O-ANTIGEN TRANSPORTER-RELATED"/>
    <property type="match status" value="1"/>
</dbReference>
<dbReference type="RefSeq" id="WP_021590064.1">
    <property type="nucleotide sequence ID" value="NZ_AWEY01000032.1"/>
</dbReference>
<comment type="caution">
    <text evidence="7">The sequence shown here is derived from an EMBL/GenBank/DDBJ whole genome shotgun (WGS) entry which is preliminary data.</text>
</comment>
<dbReference type="PATRIC" id="fig|1115809.3.peg.1648"/>
<dbReference type="Proteomes" id="UP000016648">
    <property type="component" value="Unassembled WGS sequence"/>
</dbReference>
<name>U2P5D4_9BACT</name>
<keyword evidence="4 6" id="KW-1133">Transmembrane helix</keyword>
<dbReference type="GO" id="GO:0005886">
    <property type="term" value="C:plasma membrane"/>
    <property type="evidence" value="ECO:0007669"/>
    <property type="project" value="UniProtKB-SubCell"/>
</dbReference>
<comment type="subcellular location">
    <subcellularLocation>
        <location evidence="1">Cell membrane</location>
        <topology evidence="1">Multi-pass membrane protein</topology>
    </subcellularLocation>
</comment>
<evidence type="ECO:0000256" key="4">
    <source>
        <dbReference type="ARBA" id="ARBA00022989"/>
    </source>
</evidence>
<evidence type="ECO:0000256" key="6">
    <source>
        <dbReference type="SAM" id="Phobius"/>
    </source>
</evidence>
<evidence type="ECO:0000256" key="2">
    <source>
        <dbReference type="ARBA" id="ARBA00022475"/>
    </source>
</evidence>
<feature type="transmembrane region" description="Helical" evidence="6">
    <location>
        <begin position="191"/>
        <end position="210"/>
    </location>
</feature>
<keyword evidence="5 6" id="KW-0472">Membrane</keyword>
<feature type="transmembrane region" description="Helical" evidence="6">
    <location>
        <begin position="136"/>
        <end position="157"/>
    </location>
</feature>
<dbReference type="AlphaFoldDB" id="U2P5D4"/>
<feature type="transmembrane region" description="Helical" evidence="6">
    <location>
        <begin position="342"/>
        <end position="361"/>
    </location>
</feature>
<dbReference type="InterPro" id="IPR002797">
    <property type="entry name" value="Polysacc_synth"/>
</dbReference>
<dbReference type="PANTHER" id="PTHR30250">
    <property type="entry name" value="PST FAMILY PREDICTED COLANIC ACID TRANSPORTER"/>
    <property type="match status" value="1"/>
</dbReference>
<feature type="transmembrane region" description="Helical" evidence="6">
    <location>
        <begin position="164"/>
        <end position="185"/>
    </location>
</feature>
<gene>
    <name evidence="7" type="ORF">HMPREF9135_0646</name>
</gene>
<sequence>MKRNWLGDMRCNIKENTFFKDSFWAVVGNGSGYGLLLLAGIIIARLLGKDLYGEYGFIKTTMFQFAAFATLGLGYTSTKFIAQYQTDNPKYLRSIVKATISITTTISVTLAAALFILAQPLSIYLNEPTLASAFRWLSAIIVFRAISTTQFGIISGFGRFKSIAIINIWVGIFLLFSSAILTYFFGLKGSLAALSVAQILCVGLCSIAISNAQNDLSLQEKRPFTWEITRFSIPVALQELTFALGRWLGFLIITKLSSLGEVGLFTAAELWFSVALMIPAMLYNVMLSHLSASVHDPKRQGHEINMMLAINLVCTLIPFLAVYLLSSWITSFYGPTFHQLGPVIRIFVFASIFTCCSNVLTSELIAQGRTWTLFIIRCMRDVLTVALGYYLIHQHQGIAAAKDYATSTLICSVIFFLLLYGFYKIVIHHQSCSTQ</sequence>
<feature type="transmembrane region" description="Helical" evidence="6">
    <location>
        <begin position="21"/>
        <end position="43"/>
    </location>
</feature>
<feature type="transmembrane region" description="Helical" evidence="6">
    <location>
        <begin position="308"/>
        <end position="330"/>
    </location>
</feature>
<dbReference type="EMBL" id="AWEY01000032">
    <property type="protein sequence ID" value="ERK38929.1"/>
    <property type="molecule type" value="Genomic_DNA"/>
</dbReference>
<evidence type="ECO:0000256" key="5">
    <source>
        <dbReference type="ARBA" id="ARBA00023136"/>
    </source>
</evidence>
<evidence type="ECO:0000256" key="1">
    <source>
        <dbReference type="ARBA" id="ARBA00004651"/>
    </source>
</evidence>
<protein>
    <submittedName>
        <fullName evidence="7">Polysaccharide biosynthesis protein</fullName>
    </submittedName>
</protein>
<feature type="transmembrane region" description="Helical" evidence="6">
    <location>
        <begin position="231"/>
        <end position="253"/>
    </location>
</feature>
<evidence type="ECO:0000313" key="8">
    <source>
        <dbReference type="Proteomes" id="UP000016648"/>
    </source>
</evidence>
<dbReference type="Pfam" id="PF01943">
    <property type="entry name" value="Polysacc_synt"/>
    <property type="match status" value="1"/>
</dbReference>
<accession>U2P5D4</accession>
<dbReference type="InterPro" id="IPR050833">
    <property type="entry name" value="Poly_Biosynth_Transport"/>
</dbReference>
<evidence type="ECO:0000313" key="7">
    <source>
        <dbReference type="EMBL" id="ERK38929.1"/>
    </source>
</evidence>
<feature type="transmembrane region" description="Helical" evidence="6">
    <location>
        <begin position="63"/>
        <end position="82"/>
    </location>
</feature>
<feature type="transmembrane region" description="Helical" evidence="6">
    <location>
        <begin position="404"/>
        <end position="423"/>
    </location>
</feature>
<evidence type="ECO:0000256" key="3">
    <source>
        <dbReference type="ARBA" id="ARBA00022692"/>
    </source>
</evidence>
<feature type="transmembrane region" description="Helical" evidence="6">
    <location>
        <begin position="94"/>
        <end position="116"/>
    </location>
</feature>
<organism evidence="7 8">
    <name type="scientific">Segatella baroniae F0067</name>
    <dbReference type="NCBI Taxonomy" id="1115809"/>
    <lineage>
        <taxon>Bacteria</taxon>
        <taxon>Pseudomonadati</taxon>
        <taxon>Bacteroidota</taxon>
        <taxon>Bacteroidia</taxon>
        <taxon>Bacteroidales</taxon>
        <taxon>Prevotellaceae</taxon>
        <taxon>Segatella</taxon>
    </lineage>
</organism>
<keyword evidence="8" id="KW-1185">Reference proteome</keyword>
<feature type="transmembrane region" description="Helical" evidence="6">
    <location>
        <begin position="265"/>
        <end position="287"/>
    </location>
</feature>
<keyword evidence="3 6" id="KW-0812">Transmembrane</keyword>